<feature type="transmembrane region" description="Helical" evidence="1">
    <location>
        <begin position="83"/>
        <end position="101"/>
    </location>
</feature>
<evidence type="ECO:0000313" key="2">
    <source>
        <dbReference type="EMBL" id="AFZ16001.1"/>
    </source>
</evidence>
<proteinExistence type="predicted"/>
<keyword evidence="1" id="KW-1133">Transmembrane helix</keyword>
<dbReference type="Proteomes" id="UP000010471">
    <property type="component" value="Chromosome"/>
</dbReference>
<dbReference type="RefSeq" id="WP_015180165.1">
    <property type="nucleotide sequence ID" value="NC_019738.1"/>
</dbReference>
<evidence type="ECO:0000256" key="1">
    <source>
        <dbReference type="SAM" id="Phobius"/>
    </source>
</evidence>
<feature type="transmembrane region" description="Helical" evidence="1">
    <location>
        <begin position="139"/>
        <end position="157"/>
    </location>
</feature>
<evidence type="ECO:0000313" key="3">
    <source>
        <dbReference type="Proteomes" id="UP000010471"/>
    </source>
</evidence>
<reference evidence="2 3" key="1">
    <citation type="submission" date="2012-06" db="EMBL/GenBank/DDBJ databases">
        <title>Finished chromosome of genome of Microcoleus sp. PCC 7113.</title>
        <authorList>
            <consortium name="US DOE Joint Genome Institute"/>
            <person name="Gugger M."/>
            <person name="Coursin T."/>
            <person name="Rippka R."/>
            <person name="Tandeau De Marsac N."/>
            <person name="Huntemann M."/>
            <person name="Wei C.-L."/>
            <person name="Han J."/>
            <person name="Detter J.C."/>
            <person name="Han C."/>
            <person name="Tapia R."/>
            <person name="Chen A."/>
            <person name="Kyrpides N."/>
            <person name="Mavromatis K."/>
            <person name="Markowitz V."/>
            <person name="Szeto E."/>
            <person name="Ivanova N."/>
            <person name="Pagani I."/>
            <person name="Pati A."/>
            <person name="Goodwin L."/>
            <person name="Nordberg H.P."/>
            <person name="Cantor M.N."/>
            <person name="Hua S.X."/>
            <person name="Woyke T."/>
            <person name="Kerfeld C.A."/>
        </authorList>
    </citation>
    <scope>NUCLEOTIDE SEQUENCE [LARGE SCALE GENOMIC DNA]</scope>
    <source>
        <strain evidence="2 3">PCC 7113</strain>
    </source>
</reference>
<gene>
    <name evidence="2" type="ORF">Mic7113_0058</name>
</gene>
<dbReference type="AlphaFoldDB" id="K9W845"/>
<protein>
    <submittedName>
        <fullName evidence="2">Uncharacterized protein</fullName>
    </submittedName>
</protein>
<feature type="transmembrane region" description="Helical" evidence="1">
    <location>
        <begin position="107"/>
        <end position="132"/>
    </location>
</feature>
<name>K9W845_9CYAN</name>
<keyword evidence="3" id="KW-1185">Reference proteome</keyword>
<organism evidence="2 3">
    <name type="scientific">Allocoleopsis franciscana PCC 7113</name>
    <dbReference type="NCBI Taxonomy" id="1173027"/>
    <lineage>
        <taxon>Bacteria</taxon>
        <taxon>Bacillati</taxon>
        <taxon>Cyanobacteriota</taxon>
        <taxon>Cyanophyceae</taxon>
        <taxon>Coleofasciculales</taxon>
        <taxon>Coleofasciculaceae</taxon>
        <taxon>Allocoleopsis</taxon>
        <taxon>Allocoleopsis franciscana</taxon>
    </lineage>
</organism>
<dbReference type="KEGG" id="mic:Mic7113_0058"/>
<dbReference type="EMBL" id="CP003630">
    <property type="protein sequence ID" value="AFZ16001.1"/>
    <property type="molecule type" value="Genomic_DNA"/>
</dbReference>
<feature type="transmembrane region" description="Helical" evidence="1">
    <location>
        <begin position="49"/>
        <end position="71"/>
    </location>
</feature>
<keyword evidence="1" id="KW-0812">Transmembrane</keyword>
<dbReference type="eggNOG" id="ENOG5032VQQ">
    <property type="taxonomic scope" value="Bacteria"/>
</dbReference>
<sequence length="201" mass="22527">MKTHRSFFWLNSLSLLLVLALIVYAKFFGSSVQELFRHPPFAASLDVGFLTNTFQILCAVPPVVCAFSFALLRKIKPRRKENFFILCSALLTGGFLFNEIYRLHVVLSIAGIPKLATISVYAIILVGYGLAFKRRIQSTPYYILLIGLSLLAIGITVDSLHLNSGAISNLLEGFPKLFSEINITLYFWYVCYSEIMGKALT</sequence>
<dbReference type="OrthoDB" id="428281at2"/>
<dbReference type="HOGENOM" id="CLU_1347620_0_0_3"/>
<accession>K9W845</accession>
<keyword evidence="1" id="KW-0472">Membrane</keyword>
<feature type="transmembrane region" description="Helical" evidence="1">
    <location>
        <begin position="177"/>
        <end position="195"/>
    </location>
</feature>